<evidence type="ECO:0000259" key="2">
    <source>
        <dbReference type="SMART" id="SM00829"/>
    </source>
</evidence>
<feature type="domain" description="Enoyl reductase (ER)" evidence="2">
    <location>
        <begin position="26"/>
        <end position="344"/>
    </location>
</feature>
<dbReference type="Proteomes" id="UP000677244">
    <property type="component" value="Unassembled WGS sequence"/>
</dbReference>
<dbReference type="PANTHER" id="PTHR11695:SF294">
    <property type="entry name" value="RETICULON-4-INTERACTING PROTEIN 1, MITOCHONDRIAL"/>
    <property type="match status" value="1"/>
</dbReference>
<dbReference type="InterPro" id="IPR036291">
    <property type="entry name" value="NAD(P)-bd_dom_sf"/>
</dbReference>
<dbReference type="SUPFAM" id="SSF50129">
    <property type="entry name" value="GroES-like"/>
    <property type="match status" value="1"/>
</dbReference>
<dbReference type="PANTHER" id="PTHR11695">
    <property type="entry name" value="ALCOHOL DEHYDROGENASE RELATED"/>
    <property type="match status" value="1"/>
</dbReference>
<dbReference type="Gene3D" id="3.90.180.10">
    <property type="entry name" value="Medium-chain alcohol dehydrogenases, catalytic domain"/>
    <property type="match status" value="1"/>
</dbReference>
<dbReference type="PROSITE" id="PS01162">
    <property type="entry name" value="QOR_ZETA_CRYSTAL"/>
    <property type="match status" value="1"/>
</dbReference>
<sequence>MNQVEKNVNKREPALLMKAIRMHEFGSPEVLRYEEVPLPALKPGELLVRVRAVGVNPPDWYLRDGYKVLPPDWKPSVLFPVIPGSDVSGVVEAIAGDVQGFSVGDEVFGMIRFPSFGGSAAYAEYVTAPASDFVHKPAGVDHVHAAGLPMAALTAWQYLIEVGHNLPNPLQPEMHHPVPLSGKTILINGAAGGVGHFAVQLAKWKGAHVIAVASGKHKSFLNNLGADEFIDYTKHPPEDVAHEVDLVLDTLGGPTTGRFLRTLKQGGALFPVFFGFSNADEAAKRGITVSMTQVHWNGLQLAELGRLLDNGTIQVAIDSTFPLADTRLAHERAVRGHIQGKIVLTIPS</sequence>
<dbReference type="Pfam" id="PF13602">
    <property type="entry name" value="ADH_zinc_N_2"/>
    <property type="match status" value="1"/>
</dbReference>
<name>A0ABS3Z580_9BACT</name>
<evidence type="ECO:0000313" key="4">
    <source>
        <dbReference type="Proteomes" id="UP000677244"/>
    </source>
</evidence>
<proteinExistence type="predicted"/>
<dbReference type="RefSeq" id="WP_209143775.1">
    <property type="nucleotide sequence ID" value="NZ_JAGHKO010000017.1"/>
</dbReference>
<evidence type="ECO:0000313" key="3">
    <source>
        <dbReference type="EMBL" id="MBO9204820.1"/>
    </source>
</evidence>
<organism evidence="3 4">
    <name type="scientific">Niastella soli</name>
    <dbReference type="NCBI Taxonomy" id="2821487"/>
    <lineage>
        <taxon>Bacteria</taxon>
        <taxon>Pseudomonadati</taxon>
        <taxon>Bacteroidota</taxon>
        <taxon>Chitinophagia</taxon>
        <taxon>Chitinophagales</taxon>
        <taxon>Chitinophagaceae</taxon>
        <taxon>Niastella</taxon>
    </lineage>
</organism>
<dbReference type="InterPro" id="IPR050700">
    <property type="entry name" value="YIM1/Zinc_Alcohol_DH_Fams"/>
</dbReference>
<accession>A0ABS3Z580</accession>
<protein>
    <submittedName>
        <fullName evidence="3">NADP-dependent oxidoreductase</fullName>
    </submittedName>
</protein>
<dbReference type="EMBL" id="JAGHKO010000017">
    <property type="protein sequence ID" value="MBO9204820.1"/>
    <property type="molecule type" value="Genomic_DNA"/>
</dbReference>
<dbReference type="SUPFAM" id="SSF51735">
    <property type="entry name" value="NAD(P)-binding Rossmann-fold domains"/>
    <property type="match status" value="1"/>
</dbReference>
<dbReference type="SMART" id="SM00829">
    <property type="entry name" value="PKS_ER"/>
    <property type="match status" value="1"/>
</dbReference>
<dbReference type="InterPro" id="IPR011032">
    <property type="entry name" value="GroES-like_sf"/>
</dbReference>
<keyword evidence="1" id="KW-0560">Oxidoreductase</keyword>
<keyword evidence="4" id="KW-1185">Reference proteome</keyword>
<gene>
    <name evidence="3" type="ORF">J7I42_31310</name>
</gene>
<dbReference type="CDD" id="cd05289">
    <property type="entry name" value="MDR_like_2"/>
    <property type="match status" value="1"/>
</dbReference>
<dbReference type="InterPro" id="IPR013154">
    <property type="entry name" value="ADH-like_N"/>
</dbReference>
<reference evidence="3 4" key="1">
    <citation type="submission" date="2021-03" db="EMBL/GenBank/DDBJ databases">
        <title>Assistant Professor.</title>
        <authorList>
            <person name="Huq M.A."/>
        </authorList>
    </citation>
    <scope>NUCLEOTIDE SEQUENCE [LARGE SCALE GENOMIC DNA]</scope>
    <source>
        <strain evidence="3 4">MAH-29</strain>
    </source>
</reference>
<evidence type="ECO:0000256" key="1">
    <source>
        <dbReference type="ARBA" id="ARBA00023002"/>
    </source>
</evidence>
<dbReference type="Pfam" id="PF08240">
    <property type="entry name" value="ADH_N"/>
    <property type="match status" value="1"/>
</dbReference>
<dbReference type="InterPro" id="IPR020843">
    <property type="entry name" value="ER"/>
</dbReference>
<dbReference type="InterPro" id="IPR002364">
    <property type="entry name" value="Quin_OxRdtase/zeta-crystal_CS"/>
</dbReference>
<dbReference type="Gene3D" id="3.40.50.720">
    <property type="entry name" value="NAD(P)-binding Rossmann-like Domain"/>
    <property type="match status" value="1"/>
</dbReference>
<comment type="caution">
    <text evidence="3">The sequence shown here is derived from an EMBL/GenBank/DDBJ whole genome shotgun (WGS) entry which is preliminary data.</text>
</comment>